<dbReference type="Proteomes" id="UP000005019">
    <property type="component" value="Unassembled WGS sequence"/>
</dbReference>
<dbReference type="InterPro" id="IPR021853">
    <property type="entry name" value="DUF3460"/>
</dbReference>
<keyword evidence="3" id="KW-1185">Reference proteome</keyword>
<dbReference type="AlphaFoldDB" id="F5RCC4"/>
<evidence type="ECO:0000313" key="2">
    <source>
        <dbReference type="EMBL" id="EGK71704.1"/>
    </source>
</evidence>
<dbReference type="OrthoDB" id="5296692at2"/>
<dbReference type="Pfam" id="PF11943">
    <property type="entry name" value="DUF3460"/>
    <property type="match status" value="1"/>
</dbReference>
<evidence type="ECO:0008006" key="4">
    <source>
        <dbReference type="Google" id="ProtNLM"/>
    </source>
</evidence>
<name>F5RCC4_METUF</name>
<feature type="region of interest" description="Disordered" evidence="1">
    <location>
        <begin position="47"/>
        <end position="68"/>
    </location>
</feature>
<evidence type="ECO:0000313" key="3">
    <source>
        <dbReference type="Proteomes" id="UP000005019"/>
    </source>
</evidence>
<sequence length="68" mass="8369">MADYESDHTRFMREYLEKHPEQVDEQRRGRALWWDKPQDLETQRRFNEARVAQKAYPYQTDLTPSDTH</sequence>
<dbReference type="STRING" id="1000565.METUNv1_01928"/>
<reference evidence="2 3" key="1">
    <citation type="journal article" date="2011" name="J. Bacteriol.">
        <title>Genome sequence of Methyloversatilis universalis FAM5T, a methylotrophic representative of the order Rhodocyclales.</title>
        <authorList>
            <person name="Kittichotirat W."/>
            <person name="Good N.M."/>
            <person name="Hall R."/>
            <person name="Bringel F."/>
            <person name="Lajus A."/>
            <person name="Medigue C."/>
            <person name="Smalley N.E."/>
            <person name="Beck D."/>
            <person name="Bumgarner R."/>
            <person name="Vuilleumier S."/>
            <person name="Kalyuzhnaya M.G."/>
        </authorList>
    </citation>
    <scope>NUCLEOTIDE SEQUENCE [LARGE SCALE GENOMIC DNA]</scope>
    <source>
        <strain evidence="3">ATCC BAA-1314 / JCM 13912 / FAM5</strain>
    </source>
</reference>
<organism evidence="2 3">
    <name type="scientific">Methyloversatilis universalis (strain ATCC BAA-1314 / DSM 25237 / JCM 13912 / CCUG 52030 / FAM5)</name>
    <dbReference type="NCBI Taxonomy" id="1000565"/>
    <lineage>
        <taxon>Bacteria</taxon>
        <taxon>Pseudomonadati</taxon>
        <taxon>Pseudomonadota</taxon>
        <taxon>Betaproteobacteria</taxon>
        <taxon>Nitrosomonadales</taxon>
        <taxon>Sterolibacteriaceae</taxon>
        <taxon>Methyloversatilis</taxon>
    </lineage>
</organism>
<dbReference type="eggNOG" id="ENOG5033H1B">
    <property type="taxonomic scope" value="Bacteria"/>
</dbReference>
<dbReference type="EMBL" id="AFHG01000048">
    <property type="protein sequence ID" value="EGK71704.1"/>
    <property type="molecule type" value="Genomic_DNA"/>
</dbReference>
<proteinExistence type="predicted"/>
<dbReference type="RefSeq" id="WP_008061127.1">
    <property type="nucleotide sequence ID" value="NZ_AFHG01000048.1"/>
</dbReference>
<accession>F5RCC4</accession>
<protein>
    <recommendedName>
        <fullName evidence="4">DUF3460 domain-containing protein</fullName>
    </recommendedName>
</protein>
<comment type="caution">
    <text evidence="2">The sequence shown here is derived from an EMBL/GenBank/DDBJ whole genome shotgun (WGS) entry which is preliminary data.</text>
</comment>
<evidence type="ECO:0000256" key="1">
    <source>
        <dbReference type="SAM" id="MobiDB-lite"/>
    </source>
</evidence>
<gene>
    <name evidence="2" type="ORF">METUNv1_01928</name>
</gene>